<dbReference type="AlphaFoldDB" id="A0A0F8WJU2"/>
<proteinExistence type="predicted"/>
<dbReference type="InterPro" id="IPR029063">
    <property type="entry name" value="SAM-dependent_MTases_sf"/>
</dbReference>
<feature type="non-terminal residue" evidence="1">
    <location>
        <position position="1"/>
    </location>
</feature>
<sequence>NKLTFGGSIWKVRKKPPYGLIDTGEGKMLRKKELDAIKEEFEFKTKGWSGIMNQNASLGSLKKKTIDNVKDEFEFKTKGYIGLIDNQTMSQEGFGRVDSKVVENAKKDYEIKTKGYGGITLSGLGGPQGTFHKKDIEEIKANFRGIDPKQANYSGIGSTAARTHTLDTHYIEKAKERFKEVNANYGGLQPLRPMLIDKPMAEKAKQQFKSVAYKGTNPKTTRPFTNNDCGLLSPIDKEAIKRLRYVNLTAYDFRKVYKMFYEAFYVRKGLERECFIYADPPFPGTEKYYGDLFPPELHQDLIDLMLETPFNFML</sequence>
<reference evidence="1" key="1">
    <citation type="journal article" date="2015" name="Nature">
        <title>Complex archaea that bridge the gap between prokaryotes and eukaryotes.</title>
        <authorList>
            <person name="Spang A."/>
            <person name="Saw J.H."/>
            <person name="Jorgensen S.L."/>
            <person name="Zaremba-Niedzwiedzka K."/>
            <person name="Martijn J."/>
            <person name="Lind A.E."/>
            <person name="van Eijk R."/>
            <person name="Schleper C."/>
            <person name="Guy L."/>
            <person name="Ettema T.J."/>
        </authorList>
    </citation>
    <scope>NUCLEOTIDE SEQUENCE</scope>
</reference>
<organism evidence="1">
    <name type="scientific">marine sediment metagenome</name>
    <dbReference type="NCBI Taxonomy" id="412755"/>
    <lineage>
        <taxon>unclassified sequences</taxon>
        <taxon>metagenomes</taxon>
        <taxon>ecological metagenomes</taxon>
    </lineage>
</organism>
<name>A0A0F8WJU2_9ZZZZ</name>
<comment type="caution">
    <text evidence="1">The sequence shown here is derived from an EMBL/GenBank/DDBJ whole genome shotgun (WGS) entry which is preliminary data.</text>
</comment>
<dbReference type="EMBL" id="LAZR01064760">
    <property type="protein sequence ID" value="KKK56903.1"/>
    <property type="molecule type" value="Genomic_DNA"/>
</dbReference>
<protein>
    <submittedName>
        <fullName evidence="1">Uncharacterized protein</fullName>
    </submittedName>
</protein>
<accession>A0A0F8WJU2</accession>
<evidence type="ECO:0000313" key="1">
    <source>
        <dbReference type="EMBL" id="KKK56903.1"/>
    </source>
</evidence>
<dbReference type="Gene3D" id="3.40.50.150">
    <property type="entry name" value="Vaccinia Virus protein VP39"/>
    <property type="match status" value="1"/>
</dbReference>
<gene>
    <name evidence="1" type="ORF">LCGC14_3059870</name>
</gene>